<organism evidence="1 2">
    <name type="scientific">Pararhodobacter zhoushanensis</name>
    <dbReference type="NCBI Taxonomy" id="2479545"/>
    <lineage>
        <taxon>Bacteria</taxon>
        <taxon>Pseudomonadati</taxon>
        <taxon>Pseudomonadota</taxon>
        <taxon>Alphaproteobacteria</taxon>
        <taxon>Rhodobacterales</taxon>
        <taxon>Paracoccaceae</taxon>
        <taxon>Pararhodobacter</taxon>
    </lineage>
</organism>
<dbReference type="InterPro" id="IPR029069">
    <property type="entry name" value="HotDog_dom_sf"/>
</dbReference>
<dbReference type="EMBL" id="JAPDFL010000001">
    <property type="protein sequence ID" value="MCW1932825.1"/>
    <property type="molecule type" value="Genomic_DNA"/>
</dbReference>
<reference evidence="1 2" key="1">
    <citation type="submission" date="2022-10" db="EMBL/GenBank/DDBJ databases">
        <title>Pararhodobacter sp. nov., isolated from marine algae.</title>
        <authorList>
            <person name="Choi B.J."/>
            <person name="Kim J.M."/>
            <person name="Lee J.K."/>
            <person name="Choi D.G."/>
            <person name="Jeon C.O."/>
        </authorList>
    </citation>
    <scope>NUCLEOTIDE SEQUENCE [LARGE SCALE GENOMIC DNA]</scope>
    <source>
        <strain evidence="1 2">ZQ420</strain>
    </source>
</reference>
<name>A0ABT3GZ36_9RHOB</name>
<sequence length="157" mass="17663">MFIAVTISGACVNLTYFDDIECPSRIRGASQSINRDDIEAFAKSWGDSLLGIKRNSRVNHDKIRVSEPFLLALRNRLIHGLDRPPAIIASFGYDDVRFNTHAYANDTVTLILDVESKRLSASNPQRGIVITRQTLINQHNQIVLSMLDNVLVQKRQS</sequence>
<comment type="caution">
    <text evidence="1">The sequence shown here is derived from an EMBL/GenBank/DDBJ whole genome shotgun (WGS) entry which is preliminary data.</text>
</comment>
<evidence type="ECO:0000313" key="1">
    <source>
        <dbReference type="EMBL" id="MCW1932825.1"/>
    </source>
</evidence>
<dbReference type="RefSeq" id="WP_264505795.1">
    <property type="nucleotide sequence ID" value="NZ_JAPDFL010000001.1"/>
</dbReference>
<dbReference type="Proteomes" id="UP001208938">
    <property type="component" value="Unassembled WGS sequence"/>
</dbReference>
<keyword evidence="2" id="KW-1185">Reference proteome</keyword>
<dbReference type="Gene3D" id="3.10.129.10">
    <property type="entry name" value="Hotdog Thioesterase"/>
    <property type="match status" value="1"/>
</dbReference>
<gene>
    <name evidence="1" type="ORF">OKW52_11310</name>
</gene>
<proteinExistence type="predicted"/>
<dbReference type="SUPFAM" id="SSF54637">
    <property type="entry name" value="Thioesterase/thiol ester dehydrase-isomerase"/>
    <property type="match status" value="1"/>
</dbReference>
<accession>A0ABT3GZ36</accession>
<evidence type="ECO:0000313" key="2">
    <source>
        <dbReference type="Proteomes" id="UP001208938"/>
    </source>
</evidence>
<protein>
    <submittedName>
        <fullName evidence="1">Uncharacterized protein</fullName>
    </submittedName>
</protein>